<dbReference type="RefSeq" id="WP_378049878.1">
    <property type="nucleotide sequence ID" value="NZ_JBHMDN010000022.1"/>
</dbReference>
<gene>
    <name evidence="2" type="ORF">ACFQMJ_30655</name>
</gene>
<sequence length="234" mass="25512">MIGMMRYAFRDYARSYRYVGPLLAFAIFLVFIYGVVPNPVMPSYSLTVSLTFLTAAWLGFGFVDAEDETQQLVGVLHSGGWMAYHVGRWLLMAGACGLLTLVATFYPIVLEKFDRQPGVGEILAGLAGHMGLALLGVGISYLFTCKLIGKLNYAIIGLVLALSLSFAAGGIRDSLPESAGFVVHLLPPVFSLIDVFNRYETVSTAEAAFALLAPPIYSLILGVVYLRLMKIRRL</sequence>
<comment type="caution">
    <text evidence="2">The sequence shown here is derived from an EMBL/GenBank/DDBJ whole genome shotgun (WGS) entry which is preliminary data.</text>
</comment>
<feature type="transmembrane region" description="Helical" evidence="1">
    <location>
        <begin position="16"/>
        <end position="36"/>
    </location>
</feature>
<dbReference type="Proteomes" id="UP001596378">
    <property type="component" value="Unassembled WGS sequence"/>
</dbReference>
<feature type="transmembrane region" description="Helical" evidence="1">
    <location>
        <begin position="122"/>
        <end position="144"/>
    </location>
</feature>
<name>A0ABW2FPN1_9BACL</name>
<proteinExistence type="predicted"/>
<feature type="transmembrane region" description="Helical" evidence="1">
    <location>
        <begin position="207"/>
        <end position="228"/>
    </location>
</feature>
<protein>
    <recommendedName>
        <fullName evidence="4">ABC transporter permease</fullName>
    </recommendedName>
</protein>
<evidence type="ECO:0008006" key="4">
    <source>
        <dbReference type="Google" id="ProtNLM"/>
    </source>
</evidence>
<feature type="transmembrane region" description="Helical" evidence="1">
    <location>
        <begin position="151"/>
        <end position="171"/>
    </location>
</feature>
<keyword evidence="1" id="KW-1133">Transmembrane helix</keyword>
<keyword evidence="1" id="KW-0812">Transmembrane</keyword>
<reference evidence="3" key="1">
    <citation type="journal article" date="2019" name="Int. J. Syst. Evol. Microbiol.">
        <title>The Global Catalogue of Microorganisms (GCM) 10K type strain sequencing project: providing services to taxonomists for standard genome sequencing and annotation.</title>
        <authorList>
            <consortium name="The Broad Institute Genomics Platform"/>
            <consortium name="The Broad Institute Genome Sequencing Center for Infectious Disease"/>
            <person name="Wu L."/>
            <person name="Ma J."/>
        </authorList>
    </citation>
    <scope>NUCLEOTIDE SEQUENCE [LARGE SCALE GENOMIC DNA]</scope>
    <source>
        <strain evidence="3">KCTC 12907</strain>
    </source>
</reference>
<feature type="transmembrane region" description="Helical" evidence="1">
    <location>
        <begin position="42"/>
        <end position="63"/>
    </location>
</feature>
<evidence type="ECO:0000313" key="3">
    <source>
        <dbReference type="Proteomes" id="UP001596378"/>
    </source>
</evidence>
<organism evidence="2 3">
    <name type="scientific">Cohnella cellulosilytica</name>
    <dbReference type="NCBI Taxonomy" id="986710"/>
    <lineage>
        <taxon>Bacteria</taxon>
        <taxon>Bacillati</taxon>
        <taxon>Bacillota</taxon>
        <taxon>Bacilli</taxon>
        <taxon>Bacillales</taxon>
        <taxon>Paenibacillaceae</taxon>
        <taxon>Cohnella</taxon>
    </lineage>
</organism>
<accession>A0ABW2FPN1</accession>
<evidence type="ECO:0000313" key="2">
    <source>
        <dbReference type="EMBL" id="MFC7152920.1"/>
    </source>
</evidence>
<evidence type="ECO:0000256" key="1">
    <source>
        <dbReference type="SAM" id="Phobius"/>
    </source>
</evidence>
<dbReference type="EMBL" id="JBHTAI010000027">
    <property type="protein sequence ID" value="MFC7152920.1"/>
    <property type="molecule type" value="Genomic_DNA"/>
</dbReference>
<feature type="transmembrane region" description="Helical" evidence="1">
    <location>
        <begin position="89"/>
        <end position="110"/>
    </location>
</feature>
<keyword evidence="3" id="KW-1185">Reference proteome</keyword>
<keyword evidence="1" id="KW-0472">Membrane</keyword>